<name>A0A1H2Q2N2_9FIRM</name>
<dbReference type="RefSeq" id="WP_093749662.1">
    <property type="nucleotide sequence ID" value="NZ_BSYN01000001.1"/>
</dbReference>
<sequence length="276" mass="29860">MPIAQITLTVEESKKLIAMAVSIHPKVKNVLEKGNILFKGGSTVSQVSKTITGNYLRLCGMITKRGCVVNVGDEESLPHVALYKNGEFINIDETFLQDVLKLTENDLIICGANAIDPYGNAAMMTGSLGGGDTPFAFGTWYGEGVPVIIPVGLEKLIPNNINEIIKLTGRRKKKYSTGMSVGLMPVIGEIITEVNAIKLLTGLEAIPIAAGGIGNGKGSVTLDVIGEEKELKKLMDLILDIKDQVLYEEENYLECKPICLHCKEHLGCIYKSLLRG</sequence>
<evidence type="ECO:0000313" key="2">
    <source>
        <dbReference type="Proteomes" id="UP000198828"/>
    </source>
</evidence>
<dbReference type="Proteomes" id="UP000198828">
    <property type="component" value="Unassembled WGS sequence"/>
</dbReference>
<accession>A0A1H2Q2N2</accession>
<keyword evidence="2" id="KW-1185">Reference proteome</keyword>
<organism evidence="1 2">
    <name type="scientific">Tepidimicrobium xylanilyticum</name>
    <dbReference type="NCBI Taxonomy" id="1123352"/>
    <lineage>
        <taxon>Bacteria</taxon>
        <taxon>Bacillati</taxon>
        <taxon>Bacillota</taxon>
        <taxon>Tissierellia</taxon>
        <taxon>Tissierellales</taxon>
        <taxon>Tepidimicrobiaceae</taxon>
        <taxon>Tepidimicrobium</taxon>
    </lineage>
</organism>
<evidence type="ECO:0000313" key="1">
    <source>
        <dbReference type="EMBL" id="SDW01372.1"/>
    </source>
</evidence>
<dbReference type="EMBL" id="FNNG01000001">
    <property type="protein sequence ID" value="SDW01372.1"/>
    <property type="molecule type" value="Genomic_DNA"/>
</dbReference>
<gene>
    <name evidence="1" type="ORF">SAMN05660923_00035</name>
</gene>
<protein>
    <submittedName>
        <fullName evidence="1">Uncharacterized protein</fullName>
    </submittedName>
</protein>
<dbReference type="AlphaFoldDB" id="A0A1H2Q2N2"/>
<reference evidence="1 2" key="1">
    <citation type="submission" date="2016-10" db="EMBL/GenBank/DDBJ databases">
        <authorList>
            <person name="de Groot N.N."/>
        </authorList>
    </citation>
    <scope>NUCLEOTIDE SEQUENCE [LARGE SCALE GENOMIC DNA]</scope>
    <source>
        <strain evidence="1 2">DSM 23310</strain>
    </source>
</reference>
<dbReference type="OrthoDB" id="5372599at2"/>
<proteinExistence type="predicted"/>